<dbReference type="RefSeq" id="WP_128628880.1">
    <property type="nucleotide sequence ID" value="NZ_RKST01000073.1"/>
</dbReference>
<accession>A0A432UZ65</accession>
<evidence type="ECO:0000313" key="2">
    <source>
        <dbReference type="Proteomes" id="UP000281647"/>
    </source>
</evidence>
<protein>
    <submittedName>
        <fullName evidence="1">Uncharacterized protein</fullName>
    </submittedName>
</protein>
<evidence type="ECO:0000313" key="1">
    <source>
        <dbReference type="EMBL" id="RUM95122.1"/>
    </source>
</evidence>
<dbReference type="AlphaFoldDB" id="A0A432UZ65"/>
<comment type="caution">
    <text evidence="1">The sequence shown here is derived from an EMBL/GenBank/DDBJ whole genome shotgun (WGS) entry which is preliminary data.</text>
</comment>
<dbReference type="OrthoDB" id="7306312at2"/>
<sequence length="209" mass="23035">MVDADHSMSLPVVIRRQLLSAAAGQGSGKRQANTDDVVSEWRVWRKAHARTLHMCRRQQRLERRLLETIGFPQVVLHSRTGQGTMTAFSAAEIEAFFDDNSPSCQRAKAALAAHQARWEAAIVKSGYSAALQDEASAAEHEQVLAARLYAQPASSLAGILAKLDILLRQGPFGFTDDEFPCPQLRAVTFDVARLSGRCDFHGMRTLFEG</sequence>
<reference evidence="1 2" key="1">
    <citation type="submission" date="2018-11" db="EMBL/GenBank/DDBJ databases">
        <title>Pseudaminobacter arsenicus sp. nov., an arsenic-resistant bacterium isolated from arsenic-rich aquifers.</title>
        <authorList>
            <person name="Mu Y."/>
        </authorList>
    </citation>
    <scope>NUCLEOTIDE SEQUENCE [LARGE SCALE GENOMIC DNA]</scope>
    <source>
        <strain evidence="1 2">CB3</strain>
    </source>
</reference>
<keyword evidence="2" id="KW-1185">Reference proteome</keyword>
<dbReference type="Proteomes" id="UP000281647">
    <property type="component" value="Unassembled WGS sequence"/>
</dbReference>
<gene>
    <name evidence="1" type="ORF">EET67_25040</name>
</gene>
<dbReference type="EMBL" id="RKST01000073">
    <property type="protein sequence ID" value="RUM95122.1"/>
    <property type="molecule type" value="Genomic_DNA"/>
</dbReference>
<organism evidence="1 2">
    <name type="scientific">Borborobacter arsenicus</name>
    <dbReference type="NCBI Taxonomy" id="1851146"/>
    <lineage>
        <taxon>Bacteria</taxon>
        <taxon>Pseudomonadati</taxon>
        <taxon>Pseudomonadota</taxon>
        <taxon>Alphaproteobacteria</taxon>
        <taxon>Hyphomicrobiales</taxon>
        <taxon>Phyllobacteriaceae</taxon>
        <taxon>Borborobacter</taxon>
    </lineage>
</organism>
<name>A0A432UZ65_9HYPH</name>
<proteinExistence type="predicted"/>